<evidence type="ECO:0000256" key="2">
    <source>
        <dbReference type="ARBA" id="ARBA00023015"/>
    </source>
</evidence>
<dbReference type="EMBL" id="CP050899">
    <property type="protein sequence ID" value="QIX23950.1"/>
    <property type="molecule type" value="Genomic_DNA"/>
</dbReference>
<evidence type="ECO:0000256" key="4">
    <source>
        <dbReference type="ARBA" id="ARBA00023163"/>
    </source>
</evidence>
<dbReference type="FunFam" id="1.10.10.10:FF:000001">
    <property type="entry name" value="LysR family transcriptional regulator"/>
    <property type="match status" value="1"/>
</dbReference>
<dbReference type="InterPro" id="IPR036390">
    <property type="entry name" value="WH_DNA-bd_sf"/>
</dbReference>
<feature type="domain" description="HTH lysR-type" evidence="8">
    <location>
        <begin position="2"/>
        <end position="59"/>
    </location>
</feature>
<evidence type="ECO:0000256" key="5">
    <source>
        <dbReference type="ARBA" id="ARBA00054626"/>
    </source>
</evidence>
<dbReference type="Pfam" id="PF00126">
    <property type="entry name" value="HTH_1"/>
    <property type="match status" value="1"/>
</dbReference>
<evidence type="ECO:0000256" key="7">
    <source>
        <dbReference type="ARBA" id="ARBA00083243"/>
    </source>
</evidence>
<reference evidence="9 10" key="1">
    <citation type="submission" date="2020-04" db="EMBL/GenBank/DDBJ databases">
        <title>FDA dAtabase for Regulatory Grade micrObial Sequences (FDA-ARGOS): Supporting development and validation of Infectious Disease Dx tests.</title>
        <authorList>
            <person name="Sciortino C."/>
            <person name="Tallon L."/>
            <person name="Sadzewicz L."/>
            <person name="Vavikolanu K."/>
            <person name="Mehta A."/>
            <person name="Aluvathingal J."/>
            <person name="Nadendla S."/>
            <person name="Nandy P."/>
            <person name="Geyer C."/>
            <person name="Yan Y."/>
            <person name="Sichtig H."/>
        </authorList>
    </citation>
    <scope>NUCLEOTIDE SEQUENCE [LARGE SCALE GENOMIC DNA]</scope>
    <source>
        <strain evidence="9 10">FDAARGOS_633</strain>
    </source>
</reference>
<evidence type="ECO:0000259" key="8">
    <source>
        <dbReference type="PROSITE" id="PS50931"/>
    </source>
</evidence>
<dbReference type="Proteomes" id="UP000500870">
    <property type="component" value="Chromosome 3"/>
</dbReference>
<dbReference type="SUPFAM" id="SSF46785">
    <property type="entry name" value="Winged helix' DNA-binding domain"/>
    <property type="match status" value="1"/>
</dbReference>
<comment type="similarity">
    <text evidence="1">Belongs to the LysR transcriptional regulatory family.</text>
</comment>
<evidence type="ECO:0000256" key="6">
    <source>
        <dbReference type="ARBA" id="ARBA00067332"/>
    </source>
</evidence>
<accession>A0A6H0ZVZ2</accession>
<keyword evidence="3" id="KW-0238">DNA-binding</keyword>
<keyword evidence="2" id="KW-0805">Transcription regulation</keyword>
<evidence type="ECO:0000313" key="10">
    <source>
        <dbReference type="Proteomes" id="UP000500870"/>
    </source>
</evidence>
<keyword evidence="4" id="KW-0804">Transcription</keyword>
<dbReference type="InterPro" id="IPR050176">
    <property type="entry name" value="LTTR"/>
</dbReference>
<evidence type="ECO:0000256" key="3">
    <source>
        <dbReference type="ARBA" id="ARBA00023125"/>
    </source>
</evidence>
<gene>
    <name evidence="9" type="ORF">FOB41_22700</name>
</gene>
<dbReference type="PROSITE" id="PS50931">
    <property type="entry name" value="HTH_LYSR"/>
    <property type="match status" value="1"/>
</dbReference>
<proteinExistence type="inferred from homology"/>
<name>A0A6H0ZVZ2_9HYPH</name>
<dbReference type="PANTHER" id="PTHR30579">
    <property type="entry name" value="TRANSCRIPTIONAL REGULATOR"/>
    <property type="match status" value="1"/>
</dbReference>
<dbReference type="PANTHER" id="PTHR30579:SF7">
    <property type="entry name" value="HTH-TYPE TRANSCRIPTIONAL REGULATOR LRHA-RELATED"/>
    <property type="match status" value="1"/>
</dbReference>
<comment type="function">
    <text evidence="5">Transcriptional regulator of the ttuABCDE tartrate utilization operon.</text>
</comment>
<dbReference type="InterPro" id="IPR000847">
    <property type="entry name" value="LysR_HTH_N"/>
</dbReference>
<dbReference type="GO" id="GO:0003700">
    <property type="term" value="F:DNA-binding transcription factor activity"/>
    <property type="evidence" value="ECO:0007669"/>
    <property type="project" value="InterPro"/>
</dbReference>
<dbReference type="SUPFAM" id="SSF53850">
    <property type="entry name" value="Periplasmic binding protein-like II"/>
    <property type="match status" value="1"/>
</dbReference>
<dbReference type="AlphaFoldDB" id="A0A6H0ZVZ2"/>
<protein>
    <recommendedName>
        <fullName evidence="6">HTH-type transcriptional regulator TtuA</fullName>
    </recommendedName>
    <alternativeName>
        <fullName evidence="7">Tartrate utilization transcriptional regulator</fullName>
    </alternativeName>
</protein>
<dbReference type="Pfam" id="PF03466">
    <property type="entry name" value="LysR_substrate"/>
    <property type="match status" value="1"/>
</dbReference>
<dbReference type="Gene3D" id="1.10.10.10">
    <property type="entry name" value="Winged helix-like DNA-binding domain superfamily/Winged helix DNA-binding domain"/>
    <property type="match status" value="1"/>
</dbReference>
<dbReference type="Gene3D" id="3.40.190.10">
    <property type="entry name" value="Periplasmic binding protein-like II"/>
    <property type="match status" value="2"/>
</dbReference>
<dbReference type="InterPro" id="IPR036388">
    <property type="entry name" value="WH-like_DNA-bd_sf"/>
</dbReference>
<organism evidence="9 10">
    <name type="scientific">Agrobacterium pusense</name>
    <dbReference type="NCBI Taxonomy" id="648995"/>
    <lineage>
        <taxon>Bacteria</taxon>
        <taxon>Pseudomonadati</taxon>
        <taxon>Pseudomonadota</taxon>
        <taxon>Alphaproteobacteria</taxon>
        <taxon>Hyphomicrobiales</taxon>
        <taxon>Rhizobiaceae</taxon>
        <taxon>Rhizobium/Agrobacterium group</taxon>
        <taxon>Agrobacterium</taxon>
    </lineage>
</organism>
<evidence type="ECO:0000313" key="9">
    <source>
        <dbReference type="EMBL" id="QIX23950.1"/>
    </source>
</evidence>
<dbReference type="PRINTS" id="PR00039">
    <property type="entry name" value="HTHLYSR"/>
</dbReference>
<evidence type="ECO:0000256" key="1">
    <source>
        <dbReference type="ARBA" id="ARBA00009437"/>
    </source>
</evidence>
<dbReference type="GO" id="GO:0003677">
    <property type="term" value="F:DNA binding"/>
    <property type="evidence" value="ECO:0007669"/>
    <property type="project" value="UniProtKB-KW"/>
</dbReference>
<sequence length="282" mass="30720">MLDPEAVLTFILVSEHKSFTKAAHALNTTQSAVSMRLRRLEEQLGVLLVERSTRSLKLSSPGQAFIQPARDFLSAHDRAMGVFETHRPQLSIGISHHLVGLDVSQVLASIARENPGLIVNLTVDGSQALLARYEQGEMDAIILMKHASGRRHGEKIGVARFGWFGAPDFESGTREEIPIVIYPEGCSMRNMVINSLGDANVQWREAFIATSATNLRAAILAGFGVGALSINVTENGLLDLGDTFGLPRLPSRDIMLLSQVRSHQAQRGIETIKMAISDLSNS</sequence>
<dbReference type="RefSeq" id="WP_044459021.1">
    <property type="nucleotide sequence ID" value="NZ_CP048585.1"/>
</dbReference>
<dbReference type="InterPro" id="IPR005119">
    <property type="entry name" value="LysR_subst-bd"/>
</dbReference>